<sequence length="418" mass="46550">MGCSASVTPASTIPSCTKVDVATNTVSDEALRSLLPAINAAKYFNETSTQTDSLQDDLEMNQTSCSEGLNNGRLNIVSDNQNGLEQRTNSSEIAIRTYNATNPRFHQNPLDREELDWILFDLDANQFCVNNQSLLMSASQVTPAVVVDAIEKSDDFRNVTPEVWKLLNKAKGTGDATYLVQAYTVESHFYKILNRKLARQSLSNPMSMDIVAQMQATLSAAFGQMNQFVSAIQAFQADGRIGLPNNNETDWARLFLQAMYRLIMIPNSTLRYQGLTYRGMRLTQKELECYNEDRIFVCNKAITSTSKLRSVAEGFFGSAPRPEHMVDVLFIYNIDSYSALFAIDVHTISSIPPEEEVLIMPGILLTIGETKVISPHSREIELRSAYKDLAEGMMANSLTGLLSNFESESSSESEYKLQ</sequence>
<gene>
    <name evidence="1" type="ORF">BJG266_LOCUS16476</name>
    <name evidence="2" type="ORF">QVE165_LOCUS64921</name>
</gene>
<dbReference type="Proteomes" id="UP000663877">
    <property type="component" value="Unassembled WGS sequence"/>
</dbReference>
<dbReference type="OrthoDB" id="10035044at2759"/>
<dbReference type="SUPFAM" id="SSF56399">
    <property type="entry name" value="ADP-ribosylation"/>
    <property type="match status" value="1"/>
</dbReference>
<evidence type="ECO:0000313" key="1">
    <source>
        <dbReference type="EMBL" id="CAF1011194.1"/>
    </source>
</evidence>
<reference evidence="1" key="1">
    <citation type="submission" date="2021-02" db="EMBL/GenBank/DDBJ databases">
        <authorList>
            <person name="Nowell W R."/>
        </authorList>
    </citation>
    <scope>NUCLEOTIDE SEQUENCE</scope>
</reference>
<proteinExistence type="predicted"/>
<accession>A0A814HLB1</accession>
<dbReference type="EMBL" id="CAJNOM010006338">
    <property type="protein sequence ID" value="CAF1669603.1"/>
    <property type="molecule type" value="Genomic_DNA"/>
</dbReference>
<protein>
    <recommendedName>
        <fullName evidence="5">Mono(ADP-ribosyl)transferase</fullName>
    </recommendedName>
</protein>
<evidence type="ECO:0000313" key="3">
    <source>
        <dbReference type="Proteomes" id="UP000663832"/>
    </source>
</evidence>
<dbReference type="Proteomes" id="UP000663832">
    <property type="component" value="Unassembled WGS sequence"/>
</dbReference>
<keyword evidence="3" id="KW-1185">Reference proteome</keyword>
<dbReference type="AlphaFoldDB" id="A0A814HLB1"/>
<evidence type="ECO:0000313" key="4">
    <source>
        <dbReference type="Proteomes" id="UP000663877"/>
    </source>
</evidence>
<comment type="caution">
    <text evidence="1">The sequence shown here is derived from an EMBL/GenBank/DDBJ whole genome shotgun (WGS) entry which is preliminary data.</text>
</comment>
<organism evidence="1 4">
    <name type="scientific">Adineta steineri</name>
    <dbReference type="NCBI Taxonomy" id="433720"/>
    <lineage>
        <taxon>Eukaryota</taxon>
        <taxon>Metazoa</taxon>
        <taxon>Spiralia</taxon>
        <taxon>Gnathifera</taxon>
        <taxon>Rotifera</taxon>
        <taxon>Eurotatoria</taxon>
        <taxon>Bdelloidea</taxon>
        <taxon>Adinetida</taxon>
        <taxon>Adinetidae</taxon>
        <taxon>Adineta</taxon>
    </lineage>
</organism>
<evidence type="ECO:0008006" key="5">
    <source>
        <dbReference type="Google" id="ProtNLM"/>
    </source>
</evidence>
<dbReference type="EMBL" id="CAJNOI010000076">
    <property type="protein sequence ID" value="CAF1011194.1"/>
    <property type="molecule type" value="Genomic_DNA"/>
</dbReference>
<dbReference type="Gene3D" id="3.90.176.10">
    <property type="entry name" value="Toxin ADP-ribosyltransferase, Chain A, domain 1"/>
    <property type="match status" value="1"/>
</dbReference>
<evidence type="ECO:0000313" key="2">
    <source>
        <dbReference type="EMBL" id="CAF1669603.1"/>
    </source>
</evidence>
<name>A0A814HLB1_9BILA</name>